<dbReference type="AlphaFoldDB" id="M3CJL8"/>
<dbReference type="RefSeq" id="XP_016762124.1">
    <property type="nucleotide sequence ID" value="XM_016901147.1"/>
</dbReference>
<accession>M3CJL8</accession>
<name>M3CJL8_SPHMS</name>
<dbReference type="GeneID" id="27898284"/>
<evidence type="ECO:0000256" key="1">
    <source>
        <dbReference type="SAM" id="MobiDB-lite"/>
    </source>
</evidence>
<evidence type="ECO:0000313" key="3">
    <source>
        <dbReference type="Proteomes" id="UP000016931"/>
    </source>
</evidence>
<dbReference type="HOGENOM" id="CLU_1361170_0_0_1"/>
<feature type="region of interest" description="Disordered" evidence="1">
    <location>
        <begin position="107"/>
        <end position="126"/>
    </location>
</feature>
<keyword evidence="3" id="KW-1185">Reference proteome</keyword>
<dbReference type="Proteomes" id="UP000016931">
    <property type="component" value="Unassembled WGS sequence"/>
</dbReference>
<feature type="compositionally biased region" description="Low complexity" evidence="1">
    <location>
        <begin position="116"/>
        <end position="126"/>
    </location>
</feature>
<evidence type="ECO:0000313" key="2">
    <source>
        <dbReference type="EMBL" id="EMF14003.1"/>
    </source>
</evidence>
<proteinExistence type="predicted"/>
<dbReference type="EMBL" id="KB456262">
    <property type="protein sequence ID" value="EMF14003.1"/>
    <property type="molecule type" value="Genomic_DNA"/>
</dbReference>
<protein>
    <submittedName>
        <fullName evidence="2">Uncharacterized protein</fullName>
    </submittedName>
</protein>
<gene>
    <name evidence="2" type="ORF">SEPMUDRAFT_115296</name>
</gene>
<organism evidence="2 3">
    <name type="scientific">Sphaerulina musiva (strain SO2202)</name>
    <name type="common">Poplar stem canker fungus</name>
    <name type="synonym">Septoria musiva</name>
    <dbReference type="NCBI Taxonomy" id="692275"/>
    <lineage>
        <taxon>Eukaryota</taxon>
        <taxon>Fungi</taxon>
        <taxon>Dikarya</taxon>
        <taxon>Ascomycota</taxon>
        <taxon>Pezizomycotina</taxon>
        <taxon>Dothideomycetes</taxon>
        <taxon>Dothideomycetidae</taxon>
        <taxon>Mycosphaerellales</taxon>
        <taxon>Mycosphaerellaceae</taxon>
        <taxon>Sphaerulina</taxon>
    </lineage>
</organism>
<reference evidence="2 3" key="1">
    <citation type="journal article" date="2012" name="PLoS Pathog.">
        <title>Diverse lifestyles and strategies of plant pathogenesis encoded in the genomes of eighteen Dothideomycetes fungi.</title>
        <authorList>
            <person name="Ohm R.A."/>
            <person name="Feau N."/>
            <person name="Henrissat B."/>
            <person name="Schoch C.L."/>
            <person name="Horwitz B.A."/>
            <person name="Barry K.W."/>
            <person name="Condon B.J."/>
            <person name="Copeland A.C."/>
            <person name="Dhillon B."/>
            <person name="Glaser F."/>
            <person name="Hesse C.N."/>
            <person name="Kosti I."/>
            <person name="LaButti K."/>
            <person name="Lindquist E.A."/>
            <person name="Lucas S."/>
            <person name="Salamov A.A."/>
            <person name="Bradshaw R.E."/>
            <person name="Ciuffetti L."/>
            <person name="Hamelin R.C."/>
            <person name="Kema G.H.J."/>
            <person name="Lawrence C."/>
            <person name="Scott J.A."/>
            <person name="Spatafora J.W."/>
            <person name="Turgeon B.G."/>
            <person name="de Wit P.J.G.M."/>
            <person name="Zhong S."/>
            <person name="Goodwin S.B."/>
            <person name="Grigoriev I.V."/>
        </authorList>
    </citation>
    <scope>NUCLEOTIDE SEQUENCE [LARGE SCALE GENOMIC DNA]</scope>
    <source>
        <strain evidence="2 3">SO2202</strain>
    </source>
</reference>
<sequence length="201" mass="22077">MCNFTTTYHTICKHYSTRQYTYCPLAESQNALATNSPQSCHNTTDMGLETDFTVSCIMCQRTRARTLFFTGIPPQPEPQAITYGIVASRSVEKGIPSVCVTSWVDTGSTGSGSGSGRTSPSMSRCDSNMSLASLSPSLASISSSSSQQNSQGSYRGWSFKEGKFGNAHWRSYQDDEQAALIQQKRQAKERTALKSCHEDYE</sequence>